<dbReference type="SUPFAM" id="SSF46689">
    <property type="entry name" value="Homeodomain-like"/>
    <property type="match status" value="1"/>
</dbReference>
<keyword evidence="3" id="KW-1185">Reference proteome</keyword>
<evidence type="ECO:0000313" key="3">
    <source>
        <dbReference type="Proteomes" id="UP000467841"/>
    </source>
</evidence>
<feature type="compositionally biased region" description="Basic and acidic residues" evidence="1">
    <location>
        <begin position="232"/>
        <end position="246"/>
    </location>
</feature>
<protein>
    <recommendedName>
        <fullName evidence="4">Myb-like domain-containing protein</fullName>
    </recommendedName>
</protein>
<organism evidence="2 3">
    <name type="scientific">Microthlaspi erraticum</name>
    <dbReference type="NCBI Taxonomy" id="1685480"/>
    <lineage>
        <taxon>Eukaryota</taxon>
        <taxon>Viridiplantae</taxon>
        <taxon>Streptophyta</taxon>
        <taxon>Embryophyta</taxon>
        <taxon>Tracheophyta</taxon>
        <taxon>Spermatophyta</taxon>
        <taxon>Magnoliopsida</taxon>
        <taxon>eudicotyledons</taxon>
        <taxon>Gunneridae</taxon>
        <taxon>Pentapetalae</taxon>
        <taxon>rosids</taxon>
        <taxon>malvids</taxon>
        <taxon>Brassicales</taxon>
        <taxon>Brassicaceae</taxon>
        <taxon>Coluteocarpeae</taxon>
        <taxon>Microthlaspi</taxon>
    </lineage>
</organism>
<gene>
    <name evidence="2" type="ORF">MERR_LOCUS44255</name>
</gene>
<feature type="compositionally biased region" description="Basic and acidic residues" evidence="1">
    <location>
        <begin position="32"/>
        <end position="48"/>
    </location>
</feature>
<comment type="caution">
    <text evidence="2">The sequence shown here is derived from an EMBL/GenBank/DDBJ whole genome shotgun (WGS) entry which is preliminary data.</text>
</comment>
<evidence type="ECO:0000256" key="1">
    <source>
        <dbReference type="SAM" id="MobiDB-lite"/>
    </source>
</evidence>
<dbReference type="AlphaFoldDB" id="A0A6D2LAQ8"/>
<dbReference type="Gene3D" id="1.10.10.60">
    <property type="entry name" value="Homeodomain-like"/>
    <property type="match status" value="1"/>
</dbReference>
<proteinExistence type="predicted"/>
<feature type="compositionally biased region" description="Basic residues" evidence="1">
    <location>
        <begin position="189"/>
        <end position="203"/>
    </location>
</feature>
<evidence type="ECO:0000313" key="2">
    <source>
        <dbReference type="EMBL" id="CAA7057019.1"/>
    </source>
</evidence>
<feature type="compositionally biased region" description="Basic and acidic residues" evidence="1">
    <location>
        <begin position="271"/>
        <end position="282"/>
    </location>
</feature>
<name>A0A6D2LAQ8_9BRAS</name>
<feature type="compositionally biased region" description="Basic and acidic residues" evidence="1">
    <location>
        <begin position="100"/>
        <end position="110"/>
    </location>
</feature>
<feature type="region of interest" description="Disordered" evidence="1">
    <location>
        <begin position="500"/>
        <end position="524"/>
    </location>
</feature>
<feature type="compositionally biased region" description="Acidic residues" evidence="1">
    <location>
        <begin position="562"/>
        <end position="571"/>
    </location>
</feature>
<evidence type="ECO:0008006" key="4">
    <source>
        <dbReference type="Google" id="ProtNLM"/>
    </source>
</evidence>
<dbReference type="InterPro" id="IPR009057">
    <property type="entry name" value="Homeodomain-like_sf"/>
</dbReference>
<feature type="region of interest" description="Disordered" evidence="1">
    <location>
        <begin position="548"/>
        <end position="571"/>
    </location>
</feature>
<reference evidence="2" key="1">
    <citation type="submission" date="2020-01" db="EMBL/GenBank/DDBJ databases">
        <authorList>
            <person name="Mishra B."/>
        </authorList>
    </citation>
    <scope>NUCLEOTIDE SEQUENCE [LARGE SCALE GENOMIC DNA]</scope>
</reference>
<dbReference type="PANTHER" id="PTHR14000">
    <property type="entry name" value="FINGER CCCH DOMAIN PROTEIN, PUTATIVE (DUF3755)-RELATED"/>
    <property type="match status" value="1"/>
</dbReference>
<dbReference type="EMBL" id="CACVBM020001665">
    <property type="protein sequence ID" value="CAA7057019.1"/>
    <property type="molecule type" value="Genomic_DNA"/>
</dbReference>
<feature type="compositionally biased region" description="Polar residues" evidence="1">
    <location>
        <begin position="164"/>
        <end position="174"/>
    </location>
</feature>
<dbReference type="OrthoDB" id="552191at2759"/>
<dbReference type="PANTHER" id="PTHR14000:SF17">
    <property type="entry name" value="MYB-LIKE DOMAIN-CONTAINING PROTEIN"/>
    <property type="match status" value="1"/>
</dbReference>
<feature type="compositionally biased region" description="Polar residues" evidence="1">
    <location>
        <begin position="220"/>
        <end position="231"/>
    </location>
</feature>
<feature type="compositionally biased region" description="Polar residues" evidence="1">
    <location>
        <begin position="116"/>
        <end position="131"/>
    </location>
</feature>
<dbReference type="Proteomes" id="UP000467841">
    <property type="component" value="Unassembled WGS sequence"/>
</dbReference>
<accession>A0A6D2LAQ8</accession>
<sequence length="571" mass="63728">MTRRKSPVVLPQPATPVLRRSARLISLQNRDGQVRSGKDLAFRSEPPPRRSGRKLVAEVSGRLAFEDSSSKKSPGSNSSIDGFPTPRRSLRISKMGFSDAGKEEPSRCDSAKPAVTPSSRVKSTNASSSFTLRRSPRFSSGGGSLRRSPRFSSGGGSGNCVLSRCSTNSISSEKGNGGDSVRSRDRSRSRSRSRSRPRPKTKQMFRDSDDNEEEEVNCVLSKSCTKSVSSEKGNEGDGVRSRDRSRSRSRPPPKTKQMFKDIDEEEEKEEVTEKKRMRLAKENEEENAVPKADEGKRIEMEVVEEEGGLKTKNKLEKGWTEELEVALQGAYLTVKPSPHFWKNVSKMVPGKSAQECFDRVNSDLITPRQPQPRSRARKTNLSPIPHFSLSATKLLKPNSPKTKVRQRRNNLSKKTIRHLLEKQNQMDQGLGYDLFSVLEPGCTSNFLSTPMEKGKTLPKILECPVPASSEDQTKLVSPAVLKPVKNKALHEKYIDHLHAREAKRKAESSRLARKENIRPTENQKKDSVIAAKDALFFDVQDAVQKLKSLQAENSSSSSELCYDTDEEDETI</sequence>
<feature type="region of interest" description="Disordered" evidence="1">
    <location>
        <begin position="26"/>
        <end position="296"/>
    </location>
</feature>